<dbReference type="Pfam" id="PF13798">
    <property type="entry name" value="PCYCGC"/>
    <property type="match status" value="1"/>
</dbReference>
<evidence type="ECO:0000313" key="2">
    <source>
        <dbReference type="EMBL" id="MXQ52807.1"/>
    </source>
</evidence>
<dbReference type="EMBL" id="WUUL01000002">
    <property type="protein sequence ID" value="MXQ52807.1"/>
    <property type="molecule type" value="Genomic_DNA"/>
</dbReference>
<proteinExistence type="predicted"/>
<evidence type="ECO:0008006" key="4">
    <source>
        <dbReference type="Google" id="ProtNLM"/>
    </source>
</evidence>
<dbReference type="RefSeq" id="WP_160800073.1">
    <property type="nucleotide sequence ID" value="NZ_WUUL01000002.1"/>
</dbReference>
<dbReference type="AlphaFoldDB" id="A0A6I4VMW0"/>
<dbReference type="PROSITE" id="PS51257">
    <property type="entry name" value="PROKAR_LIPOPROTEIN"/>
    <property type="match status" value="1"/>
</dbReference>
<organism evidence="2 3">
    <name type="scientific">Shimazuella alba</name>
    <dbReference type="NCBI Taxonomy" id="2690964"/>
    <lineage>
        <taxon>Bacteria</taxon>
        <taxon>Bacillati</taxon>
        <taxon>Bacillota</taxon>
        <taxon>Bacilli</taxon>
        <taxon>Bacillales</taxon>
        <taxon>Thermoactinomycetaceae</taxon>
        <taxon>Shimazuella</taxon>
    </lineage>
</organism>
<evidence type="ECO:0000256" key="1">
    <source>
        <dbReference type="SAM" id="SignalP"/>
    </source>
</evidence>
<sequence>MNKTKQFLQIGILGFILTLGLVGCQAQDTKTVHPQSHFDNQGDLHETTKNTNSLPTFVKNLDSQIGEIYKLAAQNQQLLQSIPCYCGCGESVDHRSSKDCFVKEMKQNGQVTWDSHGTKCGTCLEIAAESVSLQKQGKTVKEIREYIDNKYKDDFAKPTPTPKPM</sequence>
<reference evidence="2 3" key="1">
    <citation type="submission" date="2019-12" db="EMBL/GenBank/DDBJ databases">
        <title>Whole-genome analyses of novel actinobacteria.</title>
        <authorList>
            <person name="Sahin N."/>
            <person name="Saygin H."/>
        </authorList>
    </citation>
    <scope>NUCLEOTIDE SEQUENCE [LARGE SCALE GENOMIC DNA]</scope>
    <source>
        <strain evidence="2 3">KC615</strain>
    </source>
</reference>
<feature type="signal peptide" evidence="1">
    <location>
        <begin position="1"/>
        <end position="26"/>
    </location>
</feature>
<name>A0A6I4VMW0_9BACL</name>
<protein>
    <recommendedName>
        <fullName evidence="4">Lipoprotein</fullName>
    </recommendedName>
</protein>
<dbReference type="InterPro" id="IPR025673">
    <property type="entry name" value="PCYCGC"/>
</dbReference>
<gene>
    <name evidence="2" type="ORF">GSM42_03485</name>
</gene>
<accession>A0A6I4VMW0</accession>
<keyword evidence="3" id="KW-1185">Reference proteome</keyword>
<keyword evidence="1" id="KW-0732">Signal</keyword>
<dbReference type="Proteomes" id="UP000430692">
    <property type="component" value="Unassembled WGS sequence"/>
</dbReference>
<evidence type="ECO:0000313" key="3">
    <source>
        <dbReference type="Proteomes" id="UP000430692"/>
    </source>
</evidence>
<comment type="caution">
    <text evidence="2">The sequence shown here is derived from an EMBL/GenBank/DDBJ whole genome shotgun (WGS) entry which is preliminary data.</text>
</comment>
<feature type="chain" id="PRO_5026021045" description="Lipoprotein" evidence="1">
    <location>
        <begin position="27"/>
        <end position="165"/>
    </location>
</feature>